<evidence type="ECO:0000313" key="1">
    <source>
        <dbReference type="EMBL" id="TNJ65750.1"/>
    </source>
</evidence>
<gene>
    <name evidence="1" type="ORF">FE784_13965</name>
</gene>
<sequence length="263" mass="29468">MKVYIMTDMEGISLAYYWEQVKGGEPFYPRYQKILTMETNAAIEGAFMAGASEVVVNDGHGGGGREYNLIWEDLDQRAIIEKPDSAANIMPSLNVSFEAFLLVGYHAMSGTPMSVMPHTQNSKKWQSFRLNDRECGELSQMALIAGEFGVPVAYVSGDRAAVAEAKTFFGDDLPATIVKEAHANGRITSLNPRESARRIRRDVEKALKQPKRKPYYFPGPYRMEIEFKSKEYADELNGNPKMTRVNDTTVAFTSERASNILEL</sequence>
<proteinExistence type="predicted"/>
<dbReference type="SUPFAM" id="SSF63992">
    <property type="entry name" value="Dipeptide transport protein"/>
    <property type="match status" value="1"/>
</dbReference>
<dbReference type="Gene3D" id="3.40.50.10780">
    <property type="entry name" value="Dipeptide transport protein"/>
    <property type="match status" value="1"/>
</dbReference>
<dbReference type="Gene3D" id="3.30.1360.130">
    <property type="entry name" value="Dipeptide transport protein"/>
    <property type="match status" value="1"/>
</dbReference>
<dbReference type="InterPro" id="IPR027476">
    <property type="entry name" value="DppA_N"/>
</dbReference>
<reference evidence="1 2" key="1">
    <citation type="submission" date="2019-05" db="EMBL/GenBank/DDBJ databases">
        <title>We sequenced the genome of Paenibacillus hemerocallicola KCTC 33185 for further insight into its adaptation and study the phylogeny of Paenibacillus.</title>
        <authorList>
            <person name="Narsing Rao M.P."/>
        </authorList>
    </citation>
    <scope>NUCLEOTIDE SEQUENCE [LARGE SCALE GENOMIC DNA]</scope>
    <source>
        <strain evidence="1 2">KCTC 33185</strain>
    </source>
</reference>
<accession>A0A5C4TAW0</accession>
<dbReference type="AlphaFoldDB" id="A0A5C4TAW0"/>
<name>A0A5C4TAW0_9BACL</name>
<evidence type="ECO:0008006" key="3">
    <source>
        <dbReference type="Google" id="ProtNLM"/>
    </source>
</evidence>
<evidence type="ECO:0000313" key="2">
    <source>
        <dbReference type="Proteomes" id="UP000307943"/>
    </source>
</evidence>
<dbReference type="RefSeq" id="WP_139602812.1">
    <property type="nucleotide sequence ID" value="NZ_VDCQ01000016.1"/>
</dbReference>
<dbReference type="InterPro" id="IPR036177">
    <property type="entry name" value="Peptidase_M55_sf"/>
</dbReference>
<dbReference type="EMBL" id="VDCQ01000016">
    <property type="protein sequence ID" value="TNJ65750.1"/>
    <property type="molecule type" value="Genomic_DNA"/>
</dbReference>
<organism evidence="1 2">
    <name type="scientific">Paenibacillus hemerocallicola</name>
    <dbReference type="NCBI Taxonomy" id="1172614"/>
    <lineage>
        <taxon>Bacteria</taxon>
        <taxon>Bacillati</taxon>
        <taxon>Bacillota</taxon>
        <taxon>Bacilli</taxon>
        <taxon>Bacillales</taxon>
        <taxon>Paenibacillaceae</taxon>
        <taxon>Paenibacillus</taxon>
    </lineage>
</organism>
<dbReference type="InterPro" id="IPR007035">
    <property type="entry name" value="Peptidase_M55"/>
</dbReference>
<dbReference type="Pfam" id="PF04951">
    <property type="entry name" value="Peptidase_M55"/>
    <property type="match status" value="1"/>
</dbReference>
<comment type="caution">
    <text evidence="1">The sequence shown here is derived from an EMBL/GenBank/DDBJ whole genome shotgun (WGS) entry which is preliminary data.</text>
</comment>
<keyword evidence="2" id="KW-1185">Reference proteome</keyword>
<protein>
    <recommendedName>
        <fullName evidence="3">Aminopeptidase</fullName>
    </recommendedName>
</protein>
<dbReference type="OrthoDB" id="9785420at2"/>
<dbReference type="Proteomes" id="UP000307943">
    <property type="component" value="Unassembled WGS sequence"/>
</dbReference>